<dbReference type="InterPro" id="IPR011010">
    <property type="entry name" value="DNA_brk_join_enz"/>
</dbReference>
<dbReference type="Pfam" id="PF13102">
    <property type="entry name" value="Phage_int_SAM_5"/>
    <property type="match status" value="1"/>
</dbReference>
<keyword evidence="2" id="KW-0238">DNA-binding</keyword>
<keyword evidence="3" id="KW-0233">DNA recombination</keyword>
<dbReference type="Gene3D" id="1.10.443.10">
    <property type="entry name" value="Intergrase catalytic core"/>
    <property type="match status" value="1"/>
</dbReference>
<comment type="caution">
    <text evidence="6">The sequence shown here is derived from an EMBL/GenBank/DDBJ whole genome shotgun (WGS) entry which is preliminary data.</text>
</comment>
<dbReference type="PANTHER" id="PTHR30349">
    <property type="entry name" value="PHAGE INTEGRASE-RELATED"/>
    <property type="match status" value="1"/>
</dbReference>
<reference evidence="7" key="1">
    <citation type="journal article" date="2019" name="Int. J. Syst. Evol. Microbiol.">
        <title>The Global Catalogue of Microorganisms (GCM) 10K type strain sequencing project: providing services to taxonomists for standard genome sequencing and annotation.</title>
        <authorList>
            <consortium name="The Broad Institute Genomics Platform"/>
            <consortium name="The Broad Institute Genome Sequencing Center for Infectious Disease"/>
            <person name="Wu L."/>
            <person name="Ma J."/>
        </authorList>
    </citation>
    <scope>NUCLEOTIDE SEQUENCE [LARGE SCALE GENOMIC DNA]</scope>
    <source>
        <strain evidence="7">KCTC 52232</strain>
    </source>
</reference>
<name>A0ABW5XM18_9SPHI</name>
<evidence type="ECO:0000256" key="4">
    <source>
        <dbReference type="SAM" id="MobiDB-lite"/>
    </source>
</evidence>
<dbReference type="Pfam" id="PF00589">
    <property type="entry name" value="Phage_integrase"/>
    <property type="match status" value="1"/>
</dbReference>
<evidence type="ECO:0000313" key="6">
    <source>
        <dbReference type="EMBL" id="MFD2864187.1"/>
    </source>
</evidence>
<dbReference type="Pfam" id="PF17293">
    <property type="entry name" value="Arm-DNA-bind_5"/>
    <property type="match status" value="1"/>
</dbReference>
<comment type="similarity">
    <text evidence="1">Belongs to the 'phage' integrase family.</text>
</comment>
<dbReference type="PROSITE" id="PS51898">
    <property type="entry name" value="TYR_RECOMBINASE"/>
    <property type="match status" value="1"/>
</dbReference>
<dbReference type="InterPro" id="IPR013762">
    <property type="entry name" value="Integrase-like_cat_sf"/>
</dbReference>
<evidence type="ECO:0000259" key="5">
    <source>
        <dbReference type="PROSITE" id="PS51898"/>
    </source>
</evidence>
<dbReference type="InterPro" id="IPR035386">
    <property type="entry name" value="Arm-DNA-bind_5"/>
</dbReference>
<organism evidence="6 7">
    <name type="scientific">Mucilaginibacter antarcticus</name>
    <dbReference type="NCBI Taxonomy" id="1855725"/>
    <lineage>
        <taxon>Bacteria</taxon>
        <taxon>Pseudomonadati</taxon>
        <taxon>Bacteroidota</taxon>
        <taxon>Sphingobacteriia</taxon>
        <taxon>Sphingobacteriales</taxon>
        <taxon>Sphingobacteriaceae</taxon>
        <taxon>Mucilaginibacter</taxon>
    </lineage>
</organism>
<dbReference type="CDD" id="cd01185">
    <property type="entry name" value="INTN1_C_like"/>
    <property type="match status" value="1"/>
</dbReference>
<dbReference type="Gene3D" id="1.10.150.130">
    <property type="match status" value="1"/>
</dbReference>
<keyword evidence="7" id="KW-1185">Reference proteome</keyword>
<dbReference type="InterPro" id="IPR002104">
    <property type="entry name" value="Integrase_catalytic"/>
</dbReference>
<dbReference type="EMBL" id="JBHUON010000005">
    <property type="protein sequence ID" value="MFD2864187.1"/>
    <property type="molecule type" value="Genomic_DNA"/>
</dbReference>
<feature type="region of interest" description="Disordered" evidence="4">
    <location>
        <begin position="407"/>
        <end position="433"/>
    </location>
</feature>
<evidence type="ECO:0000256" key="1">
    <source>
        <dbReference type="ARBA" id="ARBA00008857"/>
    </source>
</evidence>
<dbReference type="PANTHER" id="PTHR30349:SF64">
    <property type="entry name" value="PROPHAGE INTEGRASE INTD-RELATED"/>
    <property type="match status" value="1"/>
</dbReference>
<evidence type="ECO:0000256" key="3">
    <source>
        <dbReference type="ARBA" id="ARBA00023172"/>
    </source>
</evidence>
<dbReference type="RefSeq" id="WP_377124462.1">
    <property type="nucleotide sequence ID" value="NZ_JBHUHN010000001.1"/>
</dbReference>
<accession>A0ABW5XM18</accession>
<evidence type="ECO:0000313" key="7">
    <source>
        <dbReference type="Proteomes" id="UP001597601"/>
    </source>
</evidence>
<dbReference type="SUPFAM" id="SSF56349">
    <property type="entry name" value="DNA breaking-rejoining enzymes"/>
    <property type="match status" value="1"/>
</dbReference>
<sequence length="433" mass="50086">MKTSQSFGVNFTIKKQKANKDGRTNVYACIIVNKEKCFIALKHQVEVESWDYGRGSVKVKALDAKETNAYLEEVKFTITTYYQQLQIAGKEISPQLLKSHFLGEAIEETYNLSKLMDYHHEVASAALTWSTLKHYAVTRRYLEKFLKEKRKTSDIHIHEIDYKFIIDFETYLRNHKPADHFQPLNNNGVMKHLIRLRKMTTLAFKLQWINKDPFKSYKFRYKKVETAFLSTAELALIQNHEFASDSLIMIRDLFVYACYTGLSFVDLMNLTERNVVNGEDGGKWLKLFRQKSNEATNIPLLAPALALMEKYKDNPRANYLGTVFPTITNQKVNMHLKEVAKIIGIKKKLTFGVARHTFATTITLANNVPIETVSKMMGHTKIATTQIYARVLLKKISEDMSMLKEKFEQQPKRAAGRKGVPKNHLKRVSQWDQ</sequence>
<dbReference type="Proteomes" id="UP001597601">
    <property type="component" value="Unassembled WGS sequence"/>
</dbReference>
<proteinExistence type="inferred from homology"/>
<evidence type="ECO:0000256" key="2">
    <source>
        <dbReference type="ARBA" id="ARBA00023125"/>
    </source>
</evidence>
<dbReference type="InterPro" id="IPR025269">
    <property type="entry name" value="SAM-like_dom"/>
</dbReference>
<dbReference type="InterPro" id="IPR010998">
    <property type="entry name" value="Integrase_recombinase_N"/>
</dbReference>
<dbReference type="InterPro" id="IPR050090">
    <property type="entry name" value="Tyrosine_recombinase_XerCD"/>
</dbReference>
<gene>
    <name evidence="6" type="ORF">ACFSYC_05750</name>
</gene>
<feature type="domain" description="Tyr recombinase" evidence="5">
    <location>
        <begin position="224"/>
        <end position="408"/>
    </location>
</feature>
<feature type="compositionally biased region" description="Basic residues" evidence="4">
    <location>
        <begin position="414"/>
        <end position="427"/>
    </location>
</feature>
<protein>
    <submittedName>
        <fullName evidence="6">Site-specific integrase</fullName>
    </submittedName>
</protein>